<dbReference type="InParanoid" id="L7JZ16"/>
<protein>
    <submittedName>
        <fullName evidence="1">Polycomb enhancer protein, EPC</fullName>
    </submittedName>
</protein>
<dbReference type="STRING" id="72359.L7JZ16"/>
<sequence length="308" mass="36841">MFSKRIRNKKLETNRQLMVYYTDELDQSLLLDYVHTNLKTGVEQDEEKEIHLKKLLESGKGDIVIPKITVNTDIVKNYGEYRPPEKYIKHGRDVPNEYVLQEEDYKFLEDEKIELSDFKRITKMIGTKEYEKLENSSVKEKITNYYSKRMVKLIGNDDYDAYLCFRKRTNVPGRKNRRSEASTLEKLKRAYLEFTYLDKLLSLKEEQQKLNEEILSINYEIFGITDVLKTSCCPSRRKKIYRKLYRKEKIKKPVPFYKTCSSFSDLLADRKKIYDLKKTLLNPKRILSEKEIENESRIMSRINKKNPF</sequence>
<name>L7JZ16_TRAHO</name>
<dbReference type="Proteomes" id="UP000011185">
    <property type="component" value="Unassembled WGS sequence"/>
</dbReference>
<organism evidence="1 2">
    <name type="scientific">Trachipleistophora hominis</name>
    <name type="common">Microsporidian parasite</name>
    <dbReference type="NCBI Taxonomy" id="72359"/>
    <lineage>
        <taxon>Eukaryota</taxon>
        <taxon>Fungi</taxon>
        <taxon>Fungi incertae sedis</taxon>
        <taxon>Microsporidia</taxon>
        <taxon>Pleistophoridae</taxon>
        <taxon>Trachipleistophora</taxon>
    </lineage>
</organism>
<accession>L7JZ16</accession>
<keyword evidence="2" id="KW-1185">Reference proteome</keyword>
<dbReference type="OMA" id="CFRKRII"/>
<dbReference type="OrthoDB" id="2192095at2759"/>
<proteinExistence type="predicted"/>
<dbReference type="FunCoup" id="L7JZ16">
    <property type="interactions" value="76"/>
</dbReference>
<evidence type="ECO:0000313" key="1">
    <source>
        <dbReference type="EMBL" id="ELQ76683.1"/>
    </source>
</evidence>
<gene>
    <name evidence="1" type="ORF">THOM_0402</name>
</gene>
<evidence type="ECO:0000313" key="2">
    <source>
        <dbReference type="Proteomes" id="UP000011185"/>
    </source>
</evidence>
<dbReference type="VEuPathDB" id="MicrosporidiaDB:THOM_0402"/>
<reference evidence="1 2" key="1">
    <citation type="journal article" date="2012" name="PLoS Pathog.">
        <title>The genome of the obligate intracellular parasite Trachipleistophora hominis: new insights into microsporidian genome dynamics and reductive evolution.</title>
        <authorList>
            <person name="Heinz E."/>
            <person name="Williams T.A."/>
            <person name="Nakjang S."/>
            <person name="Noel C.J."/>
            <person name="Swan D.C."/>
            <person name="Goldberg A.V."/>
            <person name="Harris S.R."/>
            <person name="Weinmaier T."/>
            <person name="Markert S."/>
            <person name="Becher D."/>
            <person name="Bernhardt J."/>
            <person name="Dagan T."/>
            <person name="Hacker C."/>
            <person name="Lucocq J.M."/>
            <person name="Schweder T."/>
            <person name="Rattei T."/>
            <person name="Hall N."/>
            <person name="Hirt R.P."/>
            <person name="Embley T.M."/>
        </authorList>
    </citation>
    <scope>NUCLEOTIDE SEQUENCE [LARGE SCALE GENOMIC DNA]</scope>
</reference>
<dbReference type="EMBL" id="JH993832">
    <property type="protein sequence ID" value="ELQ76683.1"/>
    <property type="molecule type" value="Genomic_DNA"/>
</dbReference>
<dbReference type="AlphaFoldDB" id="L7JZ16"/>
<dbReference type="HOGENOM" id="CLU_080496_0_0_1"/>